<feature type="non-terminal residue" evidence="1">
    <location>
        <position position="85"/>
    </location>
</feature>
<organism evidence="1">
    <name type="scientific">marine sediment metagenome</name>
    <dbReference type="NCBI Taxonomy" id="412755"/>
    <lineage>
        <taxon>unclassified sequences</taxon>
        <taxon>metagenomes</taxon>
        <taxon>ecological metagenomes</taxon>
    </lineage>
</organism>
<reference evidence="1" key="1">
    <citation type="journal article" date="2014" name="Front. Microbiol.">
        <title>High frequency of phylogenetically diverse reductive dehalogenase-homologous genes in deep subseafloor sedimentary metagenomes.</title>
        <authorList>
            <person name="Kawai M."/>
            <person name="Futagami T."/>
            <person name="Toyoda A."/>
            <person name="Takaki Y."/>
            <person name="Nishi S."/>
            <person name="Hori S."/>
            <person name="Arai W."/>
            <person name="Tsubouchi T."/>
            <person name="Morono Y."/>
            <person name="Uchiyama I."/>
            <person name="Ito T."/>
            <person name="Fujiyama A."/>
            <person name="Inagaki F."/>
            <person name="Takami H."/>
        </authorList>
    </citation>
    <scope>NUCLEOTIDE SEQUENCE</scope>
    <source>
        <strain evidence="1">Expedition CK06-06</strain>
    </source>
</reference>
<dbReference type="AlphaFoldDB" id="X1RWP9"/>
<comment type="caution">
    <text evidence="1">The sequence shown here is derived from an EMBL/GenBank/DDBJ whole genome shotgun (WGS) entry which is preliminary data.</text>
</comment>
<dbReference type="EMBL" id="BARV01044398">
    <property type="protein sequence ID" value="GAI71351.1"/>
    <property type="molecule type" value="Genomic_DNA"/>
</dbReference>
<proteinExistence type="predicted"/>
<sequence length="85" mass="9338">RALDDLKVAFGTDIVNAAVRNVGYEDILTLCKEIEKLYTDDMKEKYGAYAVTAALRSAPPGDIKTANEIAIAFARRGYGKFVPPR</sequence>
<protein>
    <submittedName>
        <fullName evidence="1">Uncharacterized protein</fullName>
    </submittedName>
</protein>
<gene>
    <name evidence="1" type="ORF">S06H3_65732</name>
</gene>
<feature type="non-terminal residue" evidence="1">
    <location>
        <position position="1"/>
    </location>
</feature>
<evidence type="ECO:0000313" key="1">
    <source>
        <dbReference type="EMBL" id="GAI71351.1"/>
    </source>
</evidence>
<accession>X1RWP9</accession>
<name>X1RWP9_9ZZZZ</name>